<dbReference type="AlphaFoldDB" id="A0A4R2PC05"/>
<keyword evidence="6 14" id="KW-0132">Cell division</keyword>
<dbReference type="HAMAP" id="MF_00046">
    <property type="entry name" value="MurC"/>
    <property type="match status" value="1"/>
</dbReference>
<evidence type="ECO:0000256" key="7">
    <source>
        <dbReference type="ARBA" id="ARBA00022741"/>
    </source>
</evidence>
<protein>
    <recommendedName>
        <fullName evidence="3 14">UDP-N-acetylmuramate--L-alanine ligase</fullName>
        <ecNumber evidence="3 14">6.3.2.8</ecNumber>
    </recommendedName>
    <alternativeName>
        <fullName evidence="14">UDP-N-acetylmuramoyl-L-alanine synthetase</fullName>
    </alternativeName>
</protein>
<evidence type="ECO:0000256" key="11">
    <source>
        <dbReference type="ARBA" id="ARBA00023306"/>
    </source>
</evidence>
<dbReference type="GO" id="GO:0005524">
    <property type="term" value="F:ATP binding"/>
    <property type="evidence" value="ECO:0007669"/>
    <property type="project" value="UniProtKB-UniRule"/>
</dbReference>
<dbReference type="RefSeq" id="WP_132709095.1">
    <property type="nucleotide sequence ID" value="NZ_JACIGF010000009.1"/>
</dbReference>
<dbReference type="UniPathway" id="UPA00219"/>
<dbReference type="OrthoDB" id="9804126at2"/>
<comment type="catalytic activity">
    <reaction evidence="13 14">
        <text>UDP-N-acetyl-alpha-D-muramate + L-alanine + ATP = UDP-N-acetyl-alpha-D-muramoyl-L-alanine + ADP + phosphate + H(+)</text>
        <dbReference type="Rhea" id="RHEA:23372"/>
        <dbReference type="ChEBI" id="CHEBI:15378"/>
        <dbReference type="ChEBI" id="CHEBI:30616"/>
        <dbReference type="ChEBI" id="CHEBI:43474"/>
        <dbReference type="ChEBI" id="CHEBI:57972"/>
        <dbReference type="ChEBI" id="CHEBI:70757"/>
        <dbReference type="ChEBI" id="CHEBI:83898"/>
        <dbReference type="ChEBI" id="CHEBI:456216"/>
        <dbReference type="EC" id="6.3.2.8"/>
    </reaction>
</comment>
<comment type="caution">
    <text evidence="18">The sequence shown here is derived from an EMBL/GenBank/DDBJ whole genome shotgun (WGS) entry which is preliminary data.</text>
</comment>
<evidence type="ECO:0000256" key="4">
    <source>
        <dbReference type="ARBA" id="ARBA00022490"/>
    </source>
</evidence>
<evidence type="ECO:0000313" key="18">
    <source>
        <dbReference type="EMBL" id="TCP32612.1"/>
    </source>
</evidence>
<dbReference type="GO" id="GO:0005737">
    <property type="term" value="C:cytoplasm"/>
    <property type="evidence" value="ECO:0007669"/>
    <property type="project" value="UniProtKB-SubCell"/>
</dbReference>
<dbReference type="EC" id="6.3.2.8" evidence="3 14"/>
<dbReference type="PANTHER" id="PTHR43445">
    <property type="entry name" value="UDP-N-ACETYLMURAMATE--L-ALANINE LIGASE-RELATED"/>
    <property type="match status" value="1"/>
</dbReference>
<dbReference type="InterPro" id="IPR050061">
    <property type="entry name" value="MurCDEF_pg_biosynth"/>
</dbReference>
<evidence type="ECO:0000259" key="17">
    <source>
        <dbReference type="Pfam" id="PF08245"/>
    </source>
</evidence>
<dbReference type="GO" id="GO:0051301">
    <property type="term" value="P:cell division"/>
    <property type="evidence" value="ECO:0007669"/>
    <property type="project" value="UniProtKB-KW"/>
</dbReference>
<comment type="function">
    <text evidence="14">Cell wall formation.</text>
</comment>
<dbReference type="InParanoid" id="A0A4R2PC05"/>
<dbReference type="InterPro" id="IPR004101">
    <property type="entry name" value="Mur_ligase_C"/>
</dbReference>
<evidence type="ECO:0000256" key="3">
    <source>
        <dbReference type="ARBA" id="ARBA00012211"/>
    </source>
</evidence>
<keyword evidence="7 14" id="KW-0547">Nucleotide-binding</keyword>
<dbReference type="GO" id="GO:0008763">
    <property type="term" value="F:UDP-N-acetylmuramate-L-alanine ligase activity"/>
    <property type="evidence" value="ECO:0007669"/>
    <property type="project" value="UniProtKB-UniRule"/>
</dbReference>
<evidence type="ECO:0000256" key="2">
    <source>
        <dbReference type="ARBA" id="ARBA00004752"/>
    </source>
</evidence>
<feature type="binding site" evidence="14">
    <location>
        <begin position="121"/>
        <end position="127"/>
    </location>
    <ligand>
        <name>ATP</name>
        <dbReference type="ChEBI" id="CHEBI:30616"/>
    </ligand>
</feature>
<evidence type="ECO:0000256" key="10">
    <source>
        <dbReference type="ARBA" id="ARBA00022984"/>
    </source>
</evidence>
<keyword evidence="10 14" id="KW-0573">Peptidoglycan synthesis</keyword>
<feature type="domain" description="Mur ligase N-terminal catalytic" evidence="15">
    <location>
        <begin position="16"/>
        <end position="114"/>
    </location>
</feature>
<dbReference type="SUPFAM" id="SSF51984">
    <property type="entry name" value="MurCD N-terminal domain"/>
    <property type="match status" value="1"/>
</dbReference>
<dbReference type="Proteomes" id="UP000295399">
    <property type="component" value="Unassembled WGS sequence"/>
</dbReference>
<gene>
    <name evidence="14" type="primary">murC</name>
    <name evidence="18" type="ORF">EV659_109105</name>
</gene>
<dbReference type="GO" id="GO:0071555">
    <property type="term" value="P:cell wall organization"/>
    <property type="evidence" value="ECO:0007669"/>
    <property type="project" value="UniProtKB-KW"/>
</dbReference>
<evidence type="ECO:0000259" key="16">
    <source>
        <dbReference type="Pfam" id="PF02875"/>
    </source>
</evidence>
<keyword evidence="8 14" id="KW-0067">ATP-binding</keyword>
<keyword evidence="19" id="KW-1185">Reference proteome</keyword>
<evidence type="ECO:0000256" key="8">
    <source>
        <dbReference type="ARBA" id="ARBA00022840"/>
    </source>
</evidence>
<dbReference type="InterPro" id="IPR005758">
    <property type="entry name" value="UDP-N-AcMur_Ala_ligase_MurC"/>
</dbReference>
<keyword evidence="12 14" id="KW-0961">Cell wall biogenesis/degradation</keyword>
<evidence type="ECO:0000256" key="13">
    <source>
        <dbReference type="ARBA" id="ARBA00047833"/>
    </source>
</evidence>
<keyword evidence="4 14" id="KW-0963">Cytoplasm</keyword>
<proteinExistence type="inferred from homology"/>
<keyword evidence="11 14" id="KW-0131">Cell cycle</keyword>
<evidence type="ECO:0000256" key="1">
    <source>
        <dbReference type="ARBA" id="ARBA00004496"/>
    </source>
</evidence>
<comment type="similarity">
    <text evidence="14">Belongs to the MurCDEF family.</text>
</comment>
<dbReference type="InterPro" id="IPR036565">
    <property type="entry name" value="Mur-like_cat_sf"/>
</dbReference>
<keyword evidence="9 14" id="KW-0133">Cell shape</keyword>
<feature type="domain" description="Mur ligase C-terminal" evidence="16">
    <location>
        <begin position="327"/>
        <end position="457"/>
    </location>
</feature>
<evidence type="ECO:0000259" key="15">
    <source>
        <dbReference type="Pfam" id="PF01225"/>
    </source>
</evidence>
<sequence>MNGVDAQRTLPFDIGTVHFTGIGGIGMSGIAEVMHNLGYAVQGSDIKENAVIERLKSLGIEVFIGQRAENVARASVLVVSTAIRPDNPEVVAAREAKLPVVRRADMLAELMRLKWCVSVGGTHGKTTTTSMVASVLEAADYDPTVINGGIINAYGTNARLGGGDWMVVEADESDGSFLRLPATFAVVTNMDPEHLDFYGDFDALRLAFQEFAERVPFYGAAILCTDHPEVQTLFGRIADRRAIAYGFNPQADVRGVNMRFEGGGASFDVDVTDRVDGTARSLTGFRLPMPGRHNVQNALAAIAVGLAMGIGDERLRAAFLGFKGVKRRFTHVGTGAGRVVIDDYGHHPVEISAVLAAARQAYEGRVVAVVQPHRYSRLAALFDDFCTCFNNADHVIVAPVFAAGETAMAGVSADTLAAGLKRYGHRSVATVSGPDALAEAVLSASGPGDVVICLGAGDITRWAAALPRALDALDPHAREVRS</sequence>
<evidence type="ECO:0000256" key="12">
    <source>
        <dbReference type="ARBA" id="ARBA00023316"/>
    </source>
</evidence>
<dbReference type="Gene3D" id="3.90.190.20">
    <property type="entry name" value="Mur ligase, C-terminal domain"/>
    <property type="match status" value="1"/>
</dbReference>
<dbReference type="Pfam" id="PF01225">
    <property type="entry name" value="Mur_ligase"/>
    <property type="match status" value="1"/>
</dbReference>
<feature type="domain" description="Mur ligase central" evidence="17">
    <location>
        <begin position="119"/>
        <end position="304"/>
    </location>
</feature>
<dbReference type="InterPro" id="IPR000713">
    <property type="entry name" value="Mur_ligase_N"/>
</dbReference>
<dbReference type="SUPFAM" id="SSF53244">
    <property type="entry name" value="MurD-like peptide ligases, peptide-binding domain"/>
    <property type="match status" value="1"/>
</dbReference>
<dbReference type="NCBIfam" id="TIGR01082">
    <property type="entry name" value="murC"/>
    <property type="match status" value="1"/>
</dbReference>
<dbReference type="FunCoup" id="A0A4R2PC05">
    <property type="interactions" value="292"/>
</dbReference>
<dbReference type="Gene3D" id="3.40.1190.10">
    <property type="entry name" value="Mur-like, catalytic domain"/>
    <property type="match status" value="1"/>
</dbReference>
<organism evidence="18 19">
    <name type="scientific">Rhodothalassium salexigens DSM 2132</name>
    <dbReference type="NCBI Taxonomy" id="1188247"/>
    <lineage>
        <taxon>Bacteria</taxon>
        <taxon>Pseudomonadati</taxon>
        <taxon>Pseudomonadota</taxon>
        <taxon>Alphaproteobacteria</taxon>
        <taxon>Rhodothalassiales</taxon>
        <taxon>Rhodothalassiaceae</taxon>
        <taxon>Rhodothalassium</taxon>
    </lineage>
</organism>
<dbReference type="Pfam" id="PF08245">
    <property type="entry name" value="Mur_ligase_M"/>
    <property type="match status" value="1"/>
</dbReference>
<dbReference type="GO" id="GO:0008360">
    <property type="term" value="P:regulation of cell shape"/>
    <property type="evidence" value="ECO:0007669"/>
    <property type="project" value="UniProtKB-KW"/>
</dbReference>
<dbReference type="InterPro" id="IPR036615">
    <property type="entry name" value="Mur_ligase_C_dom_sf"/>
</dbReference>
<evidence type="ECO:0000256" key="14">
    <source>
        <dbReference type="HAMAP-Rule" id="MF_00046"/>
    </source>
</evidence>
<dbReference type="EMBL" id="SLXO01000009">
    <property type="protein sequence ID" value="TCP32612.1"/>
    <property type="molecule type" value="Genomic_DNA"/>
</dbReference>
<evidence type="ECO:0000256" key="9">
    <source>
        <dbReference type="ARBA" id="ARBA00022960"/>
    </source>
</evidence>
<dbReference type="PANTHER" id="PTHR43445:SF3">
    <property type="entry name" value="UDP-N-ACETYLMURAMATE--L-ALANINE LIGASE"/>
    <property type="match status" value="1"/>
</dbReference>
<dbReference type="InterPro" id="IPR013221">
    <property type="entry name" value="Mur_ligase_cen"/>
</dbReference>
<comment type="subcellular location">
    <subcellularLocation>
        <location evidence="1 14">Cytoplasm</location>
    </subcellularLocation>
</comment>
<evidence type="ECO:0000256" key="5">
    <source>
        <dbReference type="ARBA" id="ARBA00022598"/>
    </source>
</evidence>
<dbReference type="Pfam" id="PF02875">
    <property type="entry name" value="Mur_ligase_C"/>
    <property type="match status" value="1"/>
</dbReference>
<keyword evidence="5 14" id="KW-0436">Ligase</keyword>
<dbReference type="SUPFAM" id="SSF53623">
    <property type="entry name" value="MurD-like peptide ligases, catalytic domain"/>
    <property type="match status" value="1"/>
</dbReference>
<evidence type="ECO:0000256" key="6">
    <source>
        <dbReference type="ARBA" id="ARBA00022618"/>
    </source>
</evidence>
<dbReference type="GO" id="GO:0009252">
    <property type="term" value="P:peptidoglycan biosynthetic process"/>
    <property type="evidence" value="ECO:0007669"/>
    <property type="project" value="UniProtKB-UniRule"/>
</dbReference>
<evidence type="ECO:0000313" key="19">
    <source>
        <dbReference type="Proteomes" id="UP000295399"/>
    </source>
</evidence>
<accession>A0A4R2PC05</accession>
<dbReference type="Gene3D" id="3.40.50.720">
    <property type="entry name" value="NAD(P)-binding Rossmann-like Domain"/>
    <property type="match status" value="1"/>
</dbReference>
<comment type="pathway">
    <text evidence="2 14">Cell wall biogenesis; peptidoglycan biosynthesis.</text>
</comment>
<name>A0A4R2PC05_RHOSA</name>
<reference evidence="18 19" key="1">
    <citation type="submission" date="2019-03" db="EMBL/GenBank/DDBJ databases">
        <title>Genomic Encyclopedia of Type Strains, Phase IV (KMG-IV): sequencing the most valuable type-strain genomes for metagenomic binning, comparative biology and taxonomic classification.</title>
        <authorList>
            <person name="Goeker M."/>
        </authorList>
    </citation>
    <scope>NUCLEOTIDE SEQUENCE [LARGE SCALE GENOMIC DNA]</scope>
    <source>
        <strain evidence="18 19">DSM 2132</strain>
    </source>
</reference>